<dbReference type="InParanoid" id="L5KU83"/>
<protein>
    <submittedName>
        <fullName evidence="2">Uncharacterized protein</fullName>
    </submittedName>
</protein>
<gene>
    <name evidence="2" type="ORF">PAL_GLEAN10016497</name>
</gene>
<evidence type="ECO:0000313" key="2">
    <source>
        <dbReference type="EMBL" id="ELK15014.1"/>
    </source>
</evidence>
<proteinExistence type="predicted"/>
<dbReference type="Proteomes" id="UP000010552">
    <property type="component" value="Unassembled WGS sequence"/>
</dbReference>
<dbReference type="AlphaFoldDB" id="L5KU83"/>
<reference evidence="3" key="1">
    <citation type="journal article" date="2013" name="Science">
        <title>Comparative analysis of bat genomes provides insight into the evolution of flight and immunity.</title>
        <authorList>
            <person name="Zhang G."/>
            <person name="Cowled C."/>
            <person name="Shi Z."/>
            <person name="Huang Z."/>
            <person name="Bishop-Lilly K.A."/>
            <person name="Fang X."/>
            <person name="Wynne J.W."/>
            <person name="Xiong Z."/>
            <person name="Baker M.L."/>
            <person name="Zhao W."/>
            <person name="Tachedjian M."/>
            <person name="Zhu Y."/>
            <person name="Zhou P."/>
            <person name="Jiang X."/>
            <person name="Ng J."/>
            <person name="Yang L."/>
            <person name="Wu L."/>
            <person name="Xiao J."/>
            <person name="Feng Y."/>
            <person name="Chen Y."/>
            <person name="Sun X."/>
            <person name="Zhang Y."/>
            <person name="Marsh G.A."/>
            <person name="Crameri G."/>
            <person name="Broder C.C."/>
            <person name="Frey K.G."/>
            <person name="Wang L.F."/>
            <person name="Wang J."/>
        </authorList>
    </citation>
    <scope>NUCLEOTIDE SEQUENCE [LARGE SCALE GENOMIC DNA]</scope>
</reference>
<evidence type="ECO:0000313" key="3">
    <source>
        <dbReference type="Proteomes" id="UP000010552"/>
    </source>
</evidence>
<feature type="compositionally biased region" description="Pro residues" evidence="1">
    <location>
        <begin position="10"/>
        <end position="30"/>
    </location>
</feature>
<keyword evidence="3" id="KW-1185">Reference proteome</keyword>
<feature type="region of interest" description="Disordered" evidence="1">
    <location>
        <begin position="1"/>
        <end position="51"/>
    </location>
</feature>
<organism evidence="2 3">
    <name type="scientific">Pteropus alecto</name>
    <name type="common">Black flying fox</name>
    <dbReference type="NCBI Taxonomy" id="9402"/>
    <lineage>
        <taxon>Eukaryota</taxon>
        <taxon>Metazoa</taxon>
        <taxon>Chordata</taxon>
        <taxon>Craniata</taxon>
        <taxon>Vertebrata</taxon>
        <taxon>Euteleostomi</taxon>
        <taxon>Mammalia</taxon>
        <taxon>Eutheria</taxon>
        <taxon>Laurasiatheria</taxon>
        <taxon>Chiroptera</taxon>
        <taxon>Yinpterochiroptera</taxon>
        <taxon>Pteropodoidea</taxon>
        <taxon>Pteropodidae</taxon>
        <taxon>Pteropodinae</taxon>
        <taxon>Pteropus</taxon>
    </lineage>
</organism>
<evidence type="ECO:0000256" key="1">
    <source>
        <dbReference type="SAM" id="MobiDB-lite"/>
    </source>
</evidence>
<sequence length="92" mass="9425">MASEELYEVPPLPLLDPPSAPARRPCPAPARRPGSAAGGPPPPPCSLLDGKCAREDPEPRCRGARRAGVLPGVVGLLGSGGSPAVGKYRLHE</sequence>
<dbReference type="EMBL" id="KB030554">
    <property type="protein sequence ID" value="ELK15014.1"/>
    <property type="molecule type" value="Genomic_DNA"/>
</dbReference>
<accession>L5KU83</accession>
<name>L5KU83_PTEAL</name>